<dbReference type="PANTHER" id="PTHR39321:SF3">
    <property type="entry name" value="PHOSPHOPANTETHEINE ADENYLYLTRANSFERASE"/>
    <property type="match status" value="1"/>
</dbReference>
<keyword evidence="5 10" id="KW-0548">Nucleotidyltransferase</keyword>
<dbReference type="PANTHER" id="PTHR39321">
    <property type="entry name" value="NICOTINATE-NUCLEOTIDE ADENYLYLTRANSFERASE-RELATED"/>
    <property type="match status" value="1"/>
</dbReference>
<comment type="catalytic activity">
    <reaction evidence="9 10">
        <text>nicotinate beta-D-ribonucleotide + ATP + H(+) = deamido-NAD(+) + diphosphate</text>
        <dbReference type="Rhea" id="RHEA:22860"/>
        <dbReference type="ChEBI" id="CHEBI:15378"/>
        <dbReference type="ChEBI" id="CHEBI:30616"/>
        <dbReference type="ChEBI" id="CHEBI:33019"/>
        <dbReference type="ChEBI" id="CHEBI:57502"/>
        <dbReference type="ChEBI" id="CHEBI:58437"/>
        <dbReference type="EC" id="2.7.7.18"/>
    </reaction>
</comment>
<evidence type="ECO:0000313" key="12">
    <source>
        <dbReference type="EMBL" id="WWD81263.1"/>
    </source>
</evidence>
<dbReference type="OrthoDB" id="5295945at2"/>
<dbReference type="AlphaFoldDB" id="A0A5C7FP04"/>
<dbReference type="InterPro" id="IPR005248">
    <property type="entry name" value="NadD/NMNAT"/>
</dbReference>
<proteinExistence type="inferred from homology"/>
<comment type="pathway">
    <text evidence="2 10">Cofactor biosynthesis; NAD(+) biosynthesis; deamido-NAD(+) from nicotinate D-ribonucleotide: step 1/1.</text>
</comment>
<name>A0A5C7FP04_9BACI</name>
<evidence type="ECO:0000256" key="3">
    <source>
        <dbReference type="ARBA" id="ARBA00022642"/>
    </source>
</evidence>
<protein>
    <recommendedName>
        <fullName evidence="10">Probable nicotinate-nucleotide adenylyltransferase</fullName>
        <ecNumber evidence="10">2.7.7.18</ecNumber>
    </recommendedName>
    <alternativeName>
        <fullName evidence="10">Deamido-NAD(+) diphosphorylase</fullName>
    </alternativeName>
    <alternativeName>
        <fullName evidence="10">Deamido-NAD(+) pyrophosphorylase</fullName>
    </alternativeName>
    <alternativeName>
        <fullName evidence="10">Nicotinate mononucleotide adenylyltransferase</fullName>
        <shortName evidence="10">NaMN adenylyltransferase</shortName>
    </alternativeName>
</protein>
<organism evidence="12 13">
    <name type="scientific">Alkalicoccus halolimnae</name>
    <dbReference type="NCBI Taxonomy" id="1667239"/>
    <lineage>
        <taxon>Bacteria</taxon>
        <taxon>Bacillati</taxon>
        <taxon>Bacillota</taxon>
        <taxon>Bacilli</taxon>
        <taxon>Bacillales</taxon>
        <taxon>Bacillaceae</taxon>
        <taxon>Alkalicoccus</taxon>
    </lineage>
</organism>
<dbReference type="CDD" id="cd02165">
    <property type="entry name" value="NMNAT"/>
    <property type="match status" value="1"/>
</dbReference>
<dbReference type="SUPFAM" id="SSF52374">
    <property type="entry name" value="Nucleotidylyl transferase"/>
    <property type="match status" value="1"/>
</dbReference>
<dbReference type="NCBIfam" id="TIGR00482">
    <property type="entry name" value="nicotinate (nicotinamide) nucleotide adenylyltransferase"/>
    <property type="match status" value="1"/>
</dbReference>
<keyword evidence="4 10" id="KW-0808">Transferase</keyword>
<evidence type="ECO:0000259" key="11">
    <source>
        <dbReference type="Pfam" id="PF01467"/>
    </source>
</evidence>
<dbReference type="GO" id="GO:0005524">
    <property type="term" value="F:ATP binding"/>
    <property type="evidence" value="ECO:0007669"/>
    <property type="project" value="UniProtKB-KW"/>
</dbReference>
<evidence type="ECO:0000256" key="9">
    <source>
        <dbReference type="ARBA" id="ARBA00048721"/>
    </source>
</evidence>
<evidence type="ECO:0000313" key="13">
    <source>
        <dbReference type="Proteomes" id="UP000321816"/>
    </source>
</evidence>
<dbReference type="GO" id="GO:0009435">
    <property type="term" value="P:NAD+ biosynthetic process"/>
    <property type="evidence" value="ECO:0007669"/>
    <property type="project" value="UniProtKB-UniRule"/>
</dbReference>
<evidence type="ECO:0000256" key="1">
    <source>
        <dbReference type="ARBA" id="ARBA00002324"/>
    </source>
</evidence>
<sequence>MKKIGLLGGTFDPPHIGHLIMAEEARLHCGLEEIWWMPNKIPPHKEKTDTTEKQRIEMVEQMVRLSPSFALCLKEMERNGPSYTADTLLALKEEMPDIQFHFIMGGDSFENFHLWARYEELQHMIPFIVMKRPGSEKAIVKKEDFIKLDFIDRFELSISSSEIREGVNRGTWNKFLVINEVNDYIKEHRLYE</sequence>
<evidence type="ECO:0000256" key="5">
    <source>
        <dbReference type="ARBA" id="ARBA00022695"/>
    </source>
</evidence>
<reference evidence="12 13" key="1">
    <citation type="submission" date="2024-01" db="EMBL/GenBank/DDBJ databases">
        <title>Complete Genome Sequence of Alkalicoccus halolimnae BZ-SZ-XJ29T, a Moderately Halophilic Bacterium Isolated from a Salt Lake.</title>
        <authorList>
            <person name="Zhao B."/>
        </authorList>
    </citation>
    <scope>NUCLEOTIDE SEQUENCE [LARGE SCALE GENOMIC DNA]</scope>
    <source>
        <strain evidence="12 13">BZ-SZ-XJ29</strain>
    </source>
</reference>
<evidence type="ECO:0000256" key="7">
    <source>
        <dbReference type="ARBA" id="ARBA00022840"/>
    </source>
</evidence>
<keyword evidence="13" id="KW-1185">Reference proteome</keyword>
<evidence type="ECO:0000256" key="2">
    <source>
        <dbReference type="ARBA" id="ARBA00005019"/>
    </source>
</evidence>
<dbReference type="EC" id="2.7.7.18" evidence="10"/>
<dbReference type="GO" id="GO:0004515">
    <property type="term" value="F:nicotinate-nucleotide adenylyltransferase activity"/>
    <property type="evidence" value="ECO:0007669"/>
    <property type="project" value="UniProtKB-UniRule"/>
</dbReference>
<evidence type="ECO:0000256" key="8">
    <source>
        <dbReference type="ARBA" id="ARBA00023027"/>
    </source>
</evidence>
<dbReference type="HAMAP" id="MF_00244">
    <property type="entry name" value="NaMN_adenylyltr"/>
    <property type="match status" value="1"/>
</dbReference>
<comment type="function">
    <text evidence="1 10">Catalyzes the reversible adenylation of nicotinate mononucleotide (NaMN) to nicotinic acid adenine dinucleotide (NaAD).</text>
</comment>
<gene>
    <name evidence="10 12" type="primary">nadD</name>
    <name evidence="12" type="ORF">FTX54_006860</name>
</gene>
<dbReference type="NCBIfam" id="NF000840">
    <property type="entry name" value="PRK00071.1-3"/>
    <property type="match status" value="1"/>
</dbReference>
<keyword evidence="3 10" id="KW-0662">Pyridine nucleotide biosynthesis</keyword>
<comment type="similarity">
    <text evidence="10">Belongs to the NadD family.</text>
</comment>
<evidence type="ECO:0000256" key="10">
    <source>
        <dbReference type="HAMAP-Rule" id="MF_00244"/>
    </source>
</evidence>
<feature type="domain" description="Cytidyltransferase-like" evidence="11">
    <location>
        <begin position="6"/>
        <end position="165"/>
    </location>
</feature>
<dbReference type="InterPro" id="IPR004821">
    <property type="entry name" value="Cyt_trans-like"/>
</dbReference>
<keyword evidence="8 10" id="KW-0520">NAD</keyword>
<evidence type="ECO:0000256" key="6">
    <source>
        <dbReference type="ARBA" id="ARBA00022741"/>
    </source>
</evidence>
<dbReference type="Proteomes" id="UP000321816">
    <property type="component" value="Chromosome"/>
</dbReference>
<dbReference type="Pfam" id="PF01467">
    <property type="entry name" value="CTP_transf_like"/>
    <property type="match status" value="1"/>
</dbReference>
<evidence type="ECO:0000256" key="4">
    <source>
        <dbReference type="ARBA" id="ARBA00022679"/>
    </source>
</evidence>
<accession>A0A5C7FP04</accession>
<dbReference type="EMBL" id="CP144914">
    <property type="protein sequence ID" value="WWD81263.1"/>
    <property type="molecule type" value="Genomic_DNA"/>
</dbReference>
<dbReference type="KEGG" id="ahal:FTX54_006860"/>
<keyword evidence="7 10" id="KW-0067">ATP-binding</keyword>
<dbReference type="InterPro" id="IPR014729">
    <property type="entry name" value="Rossmann-like_a/b/a_fold"/>
</dbReference>
<dbReference type="Gene3D" id="3.40.50.620">
    <property type="entry name" value="HUPs"/>
    <property type="match status" value="1"/>
</dbReference>
<dbReference type="NCBIfam" id="TIGR00125">
    <property type="entry name" value="cyt_tran_rel"/>
    <property type="match status" value="1"/>
</dbReference>
<dbReference type="RefSeq" id="WP_147802964.1">
    <property type="nucleotide sequence ID" value="NZ_CP144914.1"/>
</dbReference>
<keyword evidence="6 10" id="KW-0547">Nucleotide-binding</keyword>